<evidence type="ECO:0000313" key="1">
    <source>
        <dbReference type="EMBL" id="PRY85491.1"/>
    </source>
</evidence>
<dbReference type="SUPFAM" id="SSF50956">
    <property type="entry name" value="Thermostable phytase (3-phytase)"/>
    <property type="match status" value="1"/>
</dbReference>
<proteinExistence type="predicted"/>
<reference evidence="1 2" key="1">
    <citation type="submission" date="2018-03" db="EMBL/GenBank/DDBJ databases">
        <title>Genomic Encyclopedia of Archaeal and Bacterial Type Strains, Phase II (KMG-II): from individual species to whole genera.</title>
        <authorList>
            <person name="Goeker M."/>
        </authorList>
    </citation>
    <scope>NUCLEOTIDE SEQUENCE [LARGE SCALE GENOMIC DNA]</scope>
    <source>
        <strain evidence="1 2">DSM 27929</strain>
    </source>
</reference>
<dbReference type="AlphaFoldDB" id="A0A2T0WFK9"/>
<keyword evidence="2" id="KW-1185">Reference proteome</keyword>
<comment type="caution">
    <text evidence="1">The sequence shown here is derived from an EMBL/GenBank/DDBJ whole genome shotgun (WGS) entry which is preliminary data.</text>
</comment>
<evidence type="ECO:0000313" key="2">
    <source>
        <dbReference type="Proteomes" id="UP000238157"/>
    </source>
</evidence>
<gene>
    <name evidence="1" type="ORF">CLW00_11272</name>
</gene>
<name>A0A2T0WFK9_9BACT</name>
<dbReference type="OrthoDB" id="9798438at2"/>
<protein>
    <submittedName>
        <fullName evidence="1">Uncharacterized protein</fullName>
    </submittedName>
</protein>
<sequence length="305" mass="34558">MNSMNYYIFKVFLIFVSLPFLISQRVPQAKYLPLIPMYQDSLFSGPKTVGRLENREIDEASGLAFSRVHAGILYTHNDSGGDPFVFILDTLGKDQGKIILEGVKNRDWEDIAVGPGPQANTSYIYVGEIGDNNAGHREIQIHRFPEPKKLEKSQKVKPETLTLVYPDGPRDAETLMIDPITKDIFILSKRDSANILYRTTQDAFGKKGKVELEKVMTLDFTMSVAGDISSDGSQILIKNYLAVFYWQRNPGETIPEALSRNPVILPYKPEPQGEAIAFDPLGKSYFTLSEKRFQIEPVLYRYHKK</sequence>
<dbReference type="EMBL" id="PVTR01000012">
    <property type="protein sequence ID" value="PRY85491.1"/>
    <property type="molecule type" value="Genomic_DNA"/>
</dbReference>
<dbReference type="Proteomes" id="UP000238157">
    <property type="component" value="Unassembled WGS sequence"/>
</dbReference>
<organism evidence="1 2">
    <name type="scientific">Mongoliibacter ruber</name>
    <dbReference type="NCBI Taxonomy" id="1750599"/>
    <lineage>
        <taxon>Bacteria</taxon>
        <taxon>Pseudomonadati</taxon>
        <taxon>Bacteroidota</taxon>
        <taxon>Cytophagia</taxon>
        <taxon>Cytophagales</taxon>
        <taxon>Cyclobacteriaceae</taxon>
        <taxon>Mongoliibacter</taxon>
    </lineage>
</organism>
<accession>A0A2T0WFK9</accession>